<keyword evidence="4" id="KW-0520">NAD</keyword>
<keyword evidence="2" id="KW-0288">FMN</keyword>
<dbReference type="InterPro" id="IPR003680">
    <property type="entry name" value="Flavodoxin_fold"/>
</dbReference>
<dbReference type="GO" id="GO:0010181">
    <property type="term" value="F:FMN binding"/>
    <property type="evidence" value="ECO:0007669"/>
    <property type="project" value="InterPro"/>
</dbReference>
<keyword evidence="3" id="KW-0560">Oxidoreductase</keyword>
<dbReference type="InterPro" id="IPR050104">
    <property type="entry name" value="FMN-dep_NADH:Q_OxRdtase_AzoR1"/>
</dbReference>
<dbReference type="Gene3D" id="3.40.50.360">
    <property type="match status" value="1"/>
</dbReference>
<evidence type="ECO:0000256" key="6">
    <source>
        <dbReference type="ARBA" id="ARBA00048542"/>
    </source>
</evidence>
<dbReference type="GO" id="GO:0016655">
    <property type="term" value="F:oxidoreductase activity, acting on NAD(P)H, quinone or similar compound as acceptor"/>
    <property type="evidence" value="ECO:0007669"/>
    <property type="project" value="InterPro"/>
</dbReference>
<dbReference type="PANTHER" id="PTHR43741">
    <property type="entry name" value="FMN-DEPENDENT NADH-AZOREDUCTASE 1"/>
    <property type="match status" value="1"/>
</dbReference>
<evidence type="ECO:0000256" key="2">
    <source>
        <dbReference type="ARBA" id="ARBA00022643"/>
    </source>
</evidence>
<comment type="catalytic activity">
    <reaction evidence="6">
        <text>N,N-dimethyl-1,4-phenylenediamine + anthranilate + 2 NAD(+) = 2-(4-dimethylaminophenyl)diazenylbenzoate + 2 NADH + 2 H(+)</text>
        <dbReference type="Rhea" id="RHEA:55872"/>
        <dbReference type="ChEBI" id="CHEBI:15378"/>
        <dbReference type="ChEBI" id="CHEBI:15783"/>
        <dbReference type="ChEBI" id="CHEBI:16567"/>
        <dbReference type="ChEBI" id="CHEBI:57540"/>
        <dbReference type="ChEBI" id="CHEBI:57945"/>
        <dbReference type="ChEBI" id="CHEBI:71579"/>
        <dbReference type="EC" id="1.7.1.17"/>
    </reaction>
    <physiologicalReaction direction="right-to-left" evidence="6">
        <dbReference type="Rhea" id="RHEA:55874"/>
    </physiologicalReaction>
</comment>
<dbReference type="EC" id="1.7.1.17" evidence="5"/>
<protein>
    <recommendedName>
        <fullName evidence="5">FMN-dependent NADH-azoreductase</fullName>
        <ecNumber evidence="5">1.7.1.17</ecNumber>
    </recommendedName>
</protein>
<dbReference type="InterPro" id="IPR023048">
    <property type="entry name" value="NADH:quinone_OxRdtase_FMN_depd"/>
</dbReference>
<dbReference type="AlphaFoldDB" id="A0A0F9V9A6"/>
<proteinExistence type="inferred from homology"/>
<comment type="caution">
    <text evidence="8">The sequence shown here is derived from an EMBL/GenBank/DDBJ whole genome shotgun (WGS) entry which is preliminary data.</text>
</comment>
<dbReference type="HAMAP" id="MF_01216">
    <property type="entry name" value="Azoreductase_type1"/>
    <property type="match status" value="1"/>
</dbReference>
<evidence type="ECO:0000256" key="1">
    <source>
        <dbReference type="ARBA" id="ARBA00022630"/>
    </source>
</evidence>
<dbReference type="SUPFAM" id="SSF52218">
    <property type="entry name" value="Flavoproteins"/>
    <property type="match status" value="1"/>
</dbReference>
<dbReference type="Pfam" id="PF02525">
    <property type="entry name" value="Flavodoxin_2"/>
    <property type="match status" value="1"/>
</dbReference>
<evidence type="ECO:0000256" key="3">
    <source>
        <dbReference type="ARBA" id="ARBA00023002"/>
    </source>
</evidence>
<dbReference type="InterPro" id="IPR029039">
    <property type="entry name" value="Flavoprotein-like_sf"/>
</dbReference>
<keyword evidence="1" id="KW-0285">Flavoprotein</keyword>
<reference evidence="8" key="1">
    <citation type="journal article" date="2015" name="Nature">
        <title>Complex archaea that bridge the gap between prokaryotes and eukaryotes.</title>
        <authorList>
            <person name="Spang A."/>
            <person name="Saw J.H."/>
            <person name="Jorgensen S.L."/>
            <person name="Zaremba-Niedzwiedzka K."/>
            <person name="Martijn J."/>
            <person name="Lind A.E."/>
            <person name="van Eijk R."/>
            <person name="Schleper C."/>
            <person name="Guy L."/>
            <person name="Ettema T.J."/>
        </authorList>
    </citation>
    <scope>NUCLEOTIDE SEQUENCE</scope>
</reference>
<evidence type="ECO:0000256" key="5">
    <source>
        <dbReference type="ARBA" id="ARBA00024061"/>
    </source>
</evidence>
<feature type="domain" description="Flavodoxin-like fold" evidence="7">
    <location>
        <begin position="2"/>
        <end position="195"/>
    </location>
</feature>
<evidence type="ECO:0000313" key="8">
    <source>
        <dbReference type="EMBL" id="KKO00585.1"/>
    </source>
</evidence>
<accession>A0A0F9V9A6</accession>
<gene>
    <name evidence="8" type="ORF">LCGC14_0126760</name>
</gene>
<sequence length="201" mass="21838">MKQILVLQTSARSQGSLSREYTNELVKVLGERHPSARVITRDLALHPLPHLDETLLGGWTKPADHQTAEEREAASRSDVLIDELLASDTIVIGSAMYNFGITSTLKAWLDNVMRAGRTFRYTEKGPVGLAGGRKVYVVTARGGRYQGSPMDHQQPYLTSAFGFIGIDDLDFIHIEGQAMGEAEAARGRAEAASAIEGITIG</sequence>
<dbReference type="PANTHER" id="PTHR43741:SF2">
    <property type="entry name" value="FMN-DEPENDENT NADH:QUINONE OXIDOREDUCTASE"/>
    <property type="match status" value="1"/>
</dbReference>
<evidence type="ECO:0000256" key="4">
    <source>
        <dbReference type="ARBA" id="ARBA00023027"/>
    </source>
</evidence>
<name>A0A0F9V9A6_9ZZZZ</name>
<evidence type="ECO:0000259" key="7">
    <source>
        <dbReference type="Pfam" id="PF02525"/>
    </source>
</evidence>
<dbReference type="EMBL" id="LAZR01000040">
    <property type="protein sequence ID" value="KKO00585.1"/>
    <property type="molecule type" value="Genomic_DNA"/>
</dbReference>
<organism evidence="8">
    <name type="scientific">marine sediment metagenome</name>
    <dbReference type="NCBI Taxonomy" id="412755"/>
    <lineage>
        <taxon>unclassified sequences</taxon>
        <taxon>metagenomes</taxon>
        <taxon>ecological metagenomes</taxon>
    </lineage>
</organism>